<sequence length="113" mass="12240">MPAPHSALPALLAKIDALIEADKFREVAETFAAFVKEHPTTSYLAAEPIPFKLNVRFSKKHGSSATTTFTLRHTTWASDVSVALKQSPEAFAALVAKYEADLAEIAKTVKKVA</sequence>
<evidence type="ECO:0000313" key="2">
    <source>
        <dbReference type="Proteomes" id="UP000433050"/>
    </source>
</evidence>
<evidence type="ECO:0000313" key="1">
    <source>
        <dbReference type="EMBL" id="CAA0089319.1"/>
    </source>
</evidence>
<organism evidence="1 2">
    <name type="scientific">Starkeya nomas</name>
    <dbReference type="NCBI Taxonomy" id="2666134"/>
    <lineage>
        <taxon>Bacteria</taxon>
        <taxon>Pseudomonadati</taxon>
        <taxon>Pseudomonadota</taxon>
        <taxon>Alphaproteobacteria</taxon>
        <taxon>Hyphomicrobiales</taxon>
        <taxon>Xanthobacteraceae</taxon>
        <taxon>Starkeya</taxon>
    </lineage>
</organism>
<gene>
    <name evidence="1" type="ORF">STARVERO_00908</name>
</gene>
<dbReference type="EMBL" id="CACSAS010000001">
    <property type="protein sequence ID" value="CAA0089319.1"/>
    <property type="molecule type" value="Genomic_DNA"/>
</dbReference>
<name>A0A5S9NFS4_9HYPH</name>
<keyword evidence="2" id="KW-1185">Reference proteome</keyword>
<accession>A0A5S9NFS4</accession>
<dbReference type="RefSeq" id="WP_159598051.1">
    <property type="nucleotide sequence ID" value="NZ_CACSAS010000001.1"/>
</dbReference>
<dbReference type="AlphaFoldDB" id="A0A5S9NFS4"/>
<dbReference type="Proteomes" id="UP000433050">
    <property type="component" value="Unassembled WGS sequence"/>
</dbReference>
<protein>
    <submittedName>
        <fullName evidence="1">Uncharacterized protein</fullName>
    </submittedName>
</protein>
<proteinExistence type="predicted"/>
<reference evidence="1 2" key="1">
    <citation type="submission" date="2019-12" db="EMBL/GenBank/DDBJ databases">
        <authorList>
            <person name="Reyes-Prieto M."/>
        </authorList>
    </citation>
    <scope>NUCLEOTIDE SEQUENCE [LARGE SCALE GENOMIC DNA]</scope>
    <source>
        <strain evidence="1">HF14-78462</strain>
    </source>
</reference>